<dbReference type="AlphaFoldDB" id="A0A833WNE3"/>
<feature type="compositionally biased region" description="Polar residues" evidence="1">
    <location>
        <begin position="13"/>
        <end position="24"/>
    </location>
</feature>
<protein>
    <submittedName>
        <fullName evidence="2">Uncharacterized protein</fullName>
    </submittedName>
</protein>
<dbReference type="EMBL" id="WSZM01000016">
    <property type="protein sequence ID" value="KAF4046402.1"/>
    <property type="molecule type" value="Genomic_DNA"/>
</dbReference>
<dbReference type="Proteomes" id="UP000704712">
    <property type="component" value="Unassembled WGS sequence"/>
</dbReference>
<dbReference type="Proteomes" id="UP000602510">
    <property type="component" value="Unassembled WGS sequence"/>
</dbReference>
<accession>A0A833WNE3</accession>
<evidence type="ECO:0000313" key="2">
    <source>
        <dbReference type="EMBL" id="KAF4046402.1"/>
    </source>
</evidence>
<name>A0A833WNE3_PHYIN</name>
<feature type="region of interest" description="Disordered" evidence="1">
    <location>
        <begin position="71"/>
        <end position="107"/>
    </location>
</feature>
<proteinExistence type="predicted"/>
<evidence type="ECO:0000313" key="4">
    <source>
        <dbReference type="Proteomes" id="UP000602510"/>
    </source>
</evidence>
<feature type="compositionally biased region" description="Basic and acidic residues" evidence="1">
    <location>
        <begin position="76"/>
        <end position="101"/>
    </location>
</feature>
<feature type="region of interest" description="Disordered" evidence="1">
    <location>
        <begin position="1"/>
        <end position="29"/>
    </location>
</feature>
<evidence type="ECO:0000313" key="3">
    <source>
        <dbReference type="EMBL" id="KAF4145639.1"/>
    </source>
</evidence>
<dbReference type="EMBL" id="JAACNO010000714">
    <property type="protein sequence ID" value="KAF4145639.1"/>
    <property type="molecule type" value="Genomic_DNA"/>
</dbReference>
<gene>
    <name evidence="2" type="ORF">GN244_ATG01147</name>
    <name evidence="3" type="ORF">GN958_ATG05145</name>
</gene>
<evidence type="ECO:0000256" key="1">
    <source>
        <dbReference type="SAM" id="MobiDB-lite"/>
    </source>
</evidence>
<reference evidence="2" key="1">
    <citation type="submission" date="2020-04" db="EMBL/GenBank/DDBJ databases">
        <title>Hybrid Assembly of Korean Phytophthora infestans isolates.</title>
        <authorList>
            <person name="Prokchorchik M."/>
            <person name="Lee Y."/>
            <person name="Seo J."/>
            <person name="Cho J.-H."/>
            <person name="Park Y.-E."/>
            <person name="Jang D.-C."/>
            <person name="Im J.-S."/>
            <person name="Choi J.-G."/>
            <person name="Park H.-J."/>
            <person name="Lee G.-B."/>
            <person name="Lee Y.-G."/>
            <person name="Hong S.-Y."/>
            <person name="Cho K."/>
            <person name="Sohn K.H."/>
        </authorList>
    </citation>
    <scope>NUCLEOTIDE SEQUENCE</scope>
    <source>
        <strain evidence="2">KR_1_A1</strain>
        <strain evidence="3">KR_2_A2</strain>
    </source>
</reference>
<sequence>MVTAATSKEDETSVTSVATLATDENNARKGRVAIVRTVVAHMKDDEETRDTERAQTYLTTVRPEMALDRFVGVPEVSKDEKTQKSASERRWSGEGERRRPGEGANASEITWLMTVPVVLYDEEDDVTRERRARRKTLCV</sequence>
<keyword evidence="4" id="KW-1185">Reference proteome</keyword>
<organism evidence="2 4">
    <name type="scientific">Phytophthora infestans</name>
    <name type="common">Potato late blight agent</name>
    <name type="synonym">Botrytis infestans</name>
    <dbReference type="NCBI Taxonomy" id="4787"/>
    <lineage>
        <taxon>Eukaryota</taxon>
        <taxon>Sar</taxon>
        <taxon>Stramenopiles</taxon>
        <taxon>Oomycota</taxon>
        <taxon>Peronosporomycetes</taxon>
        <taxon>Peronosporales</taxon>
        <taxon>Peronosporaceae</taxon>
        <taxon>Phytophthora</taxon>
    </lineage>
</organism>
<comment type="caution">
    <text evidence="2">The sequence shown here is derived from an EMBL/GenBank/DDBJ whole genome shotgun (WGS) entry which is preliminary data.</text>
</comment>